<dbReference type="InterPro" id="IPR000477">
    <property type="entry name" value="RT_dom"/>
</dbReference>
<dbReference type="Proteomes" id="UP001054252">
    <property type="component" value="Unassembled WGS sequence"/>
</dbReference>
<keyword evidence="4" id="KW-1185">Reference proteome</keyword>
<dbReference type="EMBL" id="BPVZ01000307">
    <property type="protein sequence ID" value="GKV49606.1"/>
    <property type="molecule type" value="Genomic_DNA"/>
</dbReference>
<comment type="caution">
    <text evidence="3">The sequence shown here is derived from an EMBL/GenBank/DDBJ whole genome shotgun (WGS) entry which is preliminary data.</text>
</comment>
<dbReference type="PANTHER" id="PTHR19446">
    <property type="entry name" value="REVERSE TRANSCRIPTASES"/>
    <property type="match status" value="1"/>
</dbReference>
<dbReference type="Pfam" id="PF00078">
    <property type="entry name" value="RVT_1"/>
    <property type="match status" value="1"/>
</dbReference>
<evidence type="ECO:0000313" key="4">
    <source>
        <dbReference type="Proteomes" id="UP001054252"/>
    </source>
</evidence>
<reference evidence="3 4" key="1">
    <citation type="journal article" date="2021" name="Commun. Biol.">
        <title>The genome of Shorea leprosula (Dipterocarpaceae) highlights the ecological relevance of drought in aseasonal tropical rainforests.</title>
        <authorList>
            <person name="Ng K.K.S."/>
            <person name="Kobayashi M.J."/>
            <person name="Fawcett J.A."/>
            <person name="Hatakeyama M."/>
            <person name="Paape T."/>
            <person name="Ng C.H."/>
            <person name="Ang C.C."/>
            <person name="Tnah L.H."/>
            <person name="Lee C.T."/>
            <person name="Nishiyama T."/>
            <person name="Sese J."/>
            <person name="O'Brien M.J."/>
            <person name="Copetti D."/>
            <person name="Mohd Noor M.I."/>
            <person name="Ong R.C."/>
            <person name="Putra M."/>
            <person name="Sireger I.Z."/>
            <person name="Indrioko S."/>
            <person name="Kosugi Y."/>
            <person name="Izuno A."/>
            <person name="Isagi Y."/>
            <person name="Lee S.L."/>
            <person name="Shimizu K.K."/>
        </authorList>
    </citation>
    <scope>NUCLEOTIDE SEQUENCE [LARGE SCALE GENOMIC DNA]</scope>
    <source>
        <strain evidence="3">214</strain>
    </source>
</reference>
<sequence length="942" mass="108905">MWRAFSGYGRVIDIYVPNRKDRYGRRFRFARFQEVKNVSMLEKELDHIKVGGVKIHVNQPRIKMNRLGIAQATAPGQLRNHTGKYMNANHREKGKREWVAKSKDYEWRGESWSLGSVEATGSVQGEIKRFSSFSETGDEEDNYVAPWHEWVKEGKKESLSHDVWPTQTLNEALENSIPKGRISNISWKIMKEMSYGYRRMEMTAASFEKSNDVGRINEEEETRKNYSRSKETTVEKIGTNLKMDQTSNRTMDQGEIGLGADGPGKKHKVNAEVAQNKEKAIMHSNRNENQSSSSNIGPMMMKNKKLGNNTSEVDSLRSFFQDMDNDLGTVQDWMRGKEKPQRSKKSKRAKSCAAVYKAAKLIRIEARKGRRTRGRSREKQSKDMSMPKFLPDVNHAIVDELIDDNNINNCNKAILKCKKDFGARESWEFAQSIGVETQRNEESILRRLEQLEERGIGCGWKWREIRKLVGKEKVEFLMLQEIKIGNVDRGICREMWSTKNFEWVAKNAKGSAGGLLCLWNREIFVLDKSLQEPILLGIYGFWGTERVPCYIINVYSPCGNNGKRDLSCNLSNIANNSVTAMCVGGDFNVTISQEERKGCRGNRKEMEGFKDFIAEIGLIDLPMIGRSFTWSILDYCPVLLKNEMKNWGPKPFRFFNAWLGHPEFKEKWSIEHFSELDKTIKECREVISKLDVKGEAHTLTEEKLELKKKSEVDLWQKLQAKDYMLRQKTTTQWLKFGDANSKFFHQCIKDLKEGVAEYFKALFTEEEWERPRLEGIDFKKVTPEQNAMLVSQFTKKEIKEAVWDCDNYNAPGPDGFNFGFLKAMWETVKNDVISFVDDFQKNRKLVRGSNASFIILIPKKENLVRVKDYRPISLIGCMYKIIAKLLANRIKKVMEGLISEQQSTFIHGRQLMDSVIVANKIIDEIQKKKKSPIFKIDFEKAY</sequence>
<feature type="region of interest" description="Disordered" evidence="1">
    <location>
        <begin position="368"/>
        <end position="387"/>
    </location>
</feature>
<organism evidence="3 4">
    <name type="scientific">Rubroshorea leprosula</name>
    <dbReference type="NCBI Taxonomy" id="152421"/>
    <lineage>
        <taxon>Eukaryota</taxon>
        <taxon>Viridiplantae</taxon>
        <taxon>Streptophyta</taxon>
        <taxon>Embryophyta</taxon>
        <taxon>Tracheophyta</taxon>
        <taxon>Spermatophyta</taxon>
        <taxon>Magnoliopsida</taxon>
        <taxon>eudicotyledons</taxon>
        <taxon>Gunneridae</taxon>
        <taxon>Pentapetalae</taxon>
        <taxon>rosids</taxon>
        <taxon>malvids</taxon>
        <taxon>Malvales</taxon>
        <taxon>Dipterocarpaceae</taxon>
        <taxon>Rubroshorea</taxon>
    </lineage>
</organism>
<dbReference type="SUPFAM" id="SSF56219">
    <property type="entry name" value="DNase I-like"/>
    <property type="match status" value="1"/>
</dbReference>
<protein>
    <recommendedName>
        <fullName evidence="2">Reverse transcriptase domain-containing protein</fullName>
    </recommendedName>
</protein>
<accession>A0AAV5MI76</accession>
<evidence type="ECO:0000259" key="2">
    <source>
        <dbReference type="Pfam" id="PF00078"/>
    </source>
</evidence>
<feature type="domain" description="Reverse transcriptase" evidence="2">
    <location>
        <begin position="857"/>
        <end position="942"/>
    </location>
</feature>
<dbReference type="Gene3D" id="3.60.10.10">
    <property type="entry name" value="Endonuclease/exonuclease/phosphatase"/>
    <property type="match status" value="1"/>
</dbReference>
<evidence type="ECO:0000256" key="1">
    <source>
        <dbReference type="SAM" id="MobiDB-lite"/>
    </source>
</evidence>
<evidence type="ECO:0000313" key="3">
    <source>
        <dbReference type="EMBL" id="GKV49606.1"/>
    </source>
</evidence>
<gene>
    <name evidence="3" type="ORF">SLEP1_g56347</name>
</gene>
<dbReference type="InterPro" id="IPR036691">
    <property type="entry name" value="Endo/exonu/phosph_ase_sf"/>
</dbReference>
<name>A0AAV5MI76_9ROSI</name>
<dbReference type="AlphaFoldDB" id="A0AAV5MI76"/>
<proteinExistence type="predicted"/>